<dbReference type="GO" id="GO:0005576">
    <property type="term" value="C:extracellular region"/>
    <property type="evidence" value="ECO:0007669"/>
    <property type="project" value="UniProtKB-SubCell"/>
</dbReference>
<dbReference type="GO" id="GO:0038023">
    <property type="term" value="F:signaling receptor activity"/>
    <property type="evidence" value="ECO:0007669"/>
    <property type="project" value="TreeGrafter"/>
</dbReference>
<protein>
    <submittedName>
        <fullName evidence="7">Uncharacterized protein</fullName>
    </submittedName>
</protein>
<evidence type="ECO:0000256" key="2">
    <source>
        <dbReference type="ARBA" id="ARBA00004613"/>
    </source>
</evidence>
<name>A0A6S7H3K1_PARCT</name>
<dbReference type="PROSITE" id="PS50022">
    <property type="entry name" value="FA58C_3"/>
    <property type="match status" value="1"/>
</dbReference>
<reference evidence="7" key="1">
    <citation type="submission" date="2020-04" db="EMBL/GenBank/DDBJ databases">
        <authorList>
            <person name="Alioto T."/>
            <person name="Alioto T."/>
            <person name="Gomez Garrido J."/>
        </authorList>
    </citation>
    <scope>NUCLEOTIDE SEQUENCE</scope>
    <source>
        <strain evidence="7">A484AB</strain>
    </source>
</reference>
<sequence length="181" mass="19766">MAKAIFFIFVGLFAVTKLADAICCESIKSEVEKKVEANKTLCASGSALSLKCCKDIANEVGKYLSAYETLCLKATLKPCQAPKALGMQSGKIPDNAITASSFYNSAYKTSYGRLNTNKGMCSWTTTRQGRSNSWFQVDLGQLATLTGIATQGSCRASAEWTKTYLVSYSTDAKKWIYYQES</sequence>
<evidence type="ECO:0000313" key="8">
    <source>
        <dbReference type="Proteomes" id="UP001152795"/>
    </source>
</evidence>
<evidence type="ECO:0000313" key="7">
    <source>
        <dbReference type="EMBL" id="CAB3990901.1"/>
    </source>
</evidence>
<dbReference type="InterPro" id="IPR000421">
    <property type="entry name" value="FA58C"/>
</dbReference>
<dbReference type="GO" id="GO:0005886">
    <property type="term" value="C:plasma membrane"/>
    <property type="evidence" value="ECO:0007669"/>
    <property type="project" value="TreeGrafter"/>
</dbReference>
<dbReference type="OrthoDB" id="6071166at2759"/>
<dbReference type="GO" id="GO:0012505">
    <property type="term" value="C:endomembrane system"/>
    <property type="evidence" value="ECO:0007669"/>
    <property type="project" value="UniProtKB-SubCell"/>
</dbReference>
<comment type="subcellular location">
    <subcellularLocation>
        <location evidence="1">Endomembrane system</location>
        <topology evidence="1">Peripheral membrane protein</topology>
    </subcellularLocation>
    <subcellularLocation>
        <location evidence="2">Secreted</location>
    </subcellularLocation>
</comment>
<comment type="caution">
    <text evidence="7">The sequence shown here is derived from an EMBL/GenBank/DDBJ whole genome shotgun (WGS) entry which is preliminary data.</text>
</comment>
<dbReference type="PANTHER" id="PTHR46806:SF5">
    <property type="entry name" value="F5_8 TYPE C DOMAIN-CONTAINING PROTEIN"/>
    <property type="match status" value="1"/>
</dbReference>
<dbReference type="AlphaFoldDB" id="A0A6S7H3K1"/>
<dbReference type="InterPro" id="IPR050633">
    <property type="entry name" value="Neuropilin_MCO_CoagFactor"/>
</dbReference>
<evidence type="ECO:0000256" key="6">
    <source>
        <dbReference type="ARBA" id="ARBA00023157"/>
    </source>
</evidence>
<dbReference type="Pfam" id="PF00754">
    <property type="entry name" value="F5_F8_type_C"/>
    <property type="match status" value="1"/>
</dbReference>
<dbReference type="InterPro" id="IPR008979">
    <property type="entry name" value="Galactose-bd-like_sf"/>
</dbReference>
<evidence type="ECO:0000256" key="5">
    <source>
        <dbReference type="ARBA" id="ARBA00023136"/>
    </source>
</evidence>
<dbReference type="SUPFAM" id="SSF49785">
    <property type="entry name" value="Galactose-binding domain-like"/>
    <property type="match status" value="1"/>
</dbReference>
<proteinExistence type="predicted"/>
<dbReference type="Gene3D" id="2.60.120.260">
    <property type="entry name" value="Galactose-binding domain-like"/>
    <property type="match status" value="1"/>
</dbReference>
<dbReference type="EMBL" id="CACRXK020001747">
    <property type="protein sequence ID" value="CAB3990901.1"/>
    <property type="molecule type" value="Genomic_DNA"/>
</dbReference>
<dbReference type="GO" id="GO:0007155">
    <property type="term" value="P:cell adhesion"/>
    <property type="evidence" value="ECO:0007669"/>
    <property type="project" value="UniProtKB-KW"/>
</dbReference>
<dbReference type="PANTHER" id="PTHR46806">
    <property type="entry name" value="F5/8 TYPE C DOMAIN-CONTAINING PROTEIN"/>
    <property type="match status" value="1"/>
</dbReference>
<keyword evidence="5" id="KW-0472">Membrane</keyword>
<evidence type="ECO:0000256" key="4">
    <source>
        <dbReference type="ARBA" id="ARBA00022889"/>
    </source>
</evidence>
<keyword evidence="4" id="KW-0130">Cell adhesion</keyword>
<keyword evidence="8" id="KW-1185">Reference proteome</keyword>
<dbReference type="Proteomes" id="UP001152795">
    <property type="component" value="Unassembled WGS sequence"/>
</dbReference>
<gene>
    <name evidence="7" type="ORF">PACLA_8A013123</name>
</gene>
<accession>A0A6S7H3K1</accession>
<evidence type="ECO:0000256" key="3">
    <source>
        <dbReference type="ARBA" id="ARBA00022525"/>
    </source>
</evidence>
<keyword evidence="6" id="KW-1015">Disulfide bond</keyword>
<keyword evidence="3" id="KW-0964">Secreted</keyword>
<evidence type="ECO:0000256" key="1">
    <source>
        <dbReference type="ARBA" id="ARBA00004184"/>
    </source>
</evidence>
<organism evidence="7 8">
    <name type="scientific">Paramuricea clavata</name>
    <name type="common">Red gorgonian</name>
    <name type="synonym">Violescent sea-whip</name>
    <dbReference type="NCBI Taxonomy" id="317549"/>
    <lineage>
        <taxon>Eukaryota</taxon>
        <taxon>Metazoa</taxon>
        <taxon>Cnidaria</taxon>
        <taxon>Anthozoa</taxon>
        <taxon>Octocorallia</taxon>
        <taxon>Malacalcyonacea</taxon>
        <taxon>Plexauridae</taxon>
        <taxon>Paramuricea</taxon>
    </lineage>
</organism>